<evidence type="ECO:0000313" key="2">
    <source>
        <dbReference type="EMBL" id="NEA85728.1"/>
    </source>
</evidence>
<proteinExistence type="predicted"/>
<evidence type="ECO:0000256" key="1">
    <source>
        <dbReference type="SAM" id="MobiDB-lite"/>
    </source>
</evidence>
<accession>A0A6G3QQF4</accession>
<feature type="region of interest" description="Disordered" evidence="1">
    <location>
        <begin position="26"/>
        <end position="84"/>
    </location>
</feature>
<name>A0A6G3QQF4_9ACTN</name>
<protein>
    <submittedName>
        <fullName evidence="2">Uncharacterized protein</fullName>
    </submittedName>
</protein>
<feature type="compositionally biased region" description="Low complexity" evidence="1">
    <location>
        <begin position="70"/>
        <end position="84"/>
    </location>
</feature>
<comment type="caution">
    <text evidence="2">The sequence shown here is derived from an EMBL/GenBank/DDBJ whole genome shotgun (WGS) entry which is preliminary data.</text>
</comment>
<dbReference type="AlphaFoldDB" id="A0A6G3QQF4"/>
<reference evidence="2" key="1">
    <citation type="submission" date="2020-01" db="EMBL/GenBank/DDBJ databases">
        <title>Insect and environment-associated Actinomycetes.</title>
        <authorList>
            <person name="Currrie C."/>
            <person name="Chevrette M."/>
            <person name="Carlson C."/>
            <person name="Stubbendieck R."/>
            <person name="Wendt-Pienkowski E."/>
        </authorList>
    </citation>
    <scope>NUCLEOTIDE SEQUENCE</scope>
    <source>
        <strain evidence="2">SID14436</strain>
    </source>
</reference>
<organism evidence="2">
    <name type="scientific">Streptomyces sp. SID14436</name>
    <dbReference type="NCBI Taxonomy" id="2706070"/>
    <lineage>
        <taxon>Bacteria</taxon>
        <taxon>Bacillati</taxon>
        <taxon>Actinomycetota</taxon>
        <taxon>Actinomycetes</taxon>
        <taxon>Kitasatosporales</taxon>
        <taxon>Streptomycetaceae</taxon>
        <taxon>Streptomyces</taxon>
    </lineage>
</organism>
<dbReference type="RefSeq" id="WP_164334730.1">
    <property type="nucleotide sequence ID" value="NZ_JAAGMD010000176.1"/>
</dbReference>
<gene>
    <name evidence="2" type="ORF">G3I53_06610</name>
</gene>
<dbReference type="EMBL" id="JAAGMD010000176">
    <property type="protein sequence ID" value="NEA85728.1"/>
    <property type="molecule type" value="Genomic_DNA"/>
</dbReference>
<sequence length="178" mass="18444">MRFRGNTLRLTAVSALVVLTLTGFSTGRHRGGDGGGGGGCSSSSQNHDSSPKSGGGYHRDYDDDDDDYDYGSGSSGSDSTGATATSTLTDATVELLSCASKSARHATVRVTNPNPSDGTFTVRVVFEDRAGVRIITGRQQVDVPADDTVTVRVPVGGDAKRAARVAHCEPEPEAPAVR</sequence>